<dbReference type="InterPro" id="IPR045851">
    <property type="entry name" value="AMP-bd_C_sf"/>
</dbReference>
<comment type="caution">
    <text evidence="5">The sequence shown here is derived from an EMBL/GenBank/DDBJ whole genome shotgun (WGS) entry which is preliminary data.</text>
</comment>
<keyword evidence="6" id="KW-1185">Reference proteome</keyword>
<dbReference type="Gene3D" id="3.30.300.30">
    <property type="match status" value="1"/>
</dbReference>
<dbReference type="Pfam" id="PF13193">
    <property type="entry name" value="AMP-binding_C"/>
    <property type="match status" value="1"/>
</dbReference>
<name>A0ABQ1M9C1_9BACT</name>
<protein>
    <submittedName>
        <fullName evidence="5">O-succinylbenzoic acid--CoA ligase</fullName>
    </submittedName>
</protein>
<dbReference type="Pfam" id="PF00501">
    <property type="entry name" value="AMP-binding"/>
    <property type="match status" value="1"/>
</dbReference>
<proteinExistence type="inferred from homology"/>
<evidence type="ECO:0000256" key="1">
    <source>
        <dbReference type="ARBA" id="ARBA00006432"/>
    </source>
</evidence>
<sequence length="358" mass="40580">MGSFIYNNQNYTFEQIKTGNWFVKDEYIDQTLAFCQDWLNGKEEFELQTSGSTGTPKKITISRSQMEVSASATQSFFKIELGSKILVCLNTQMIGGKMMLVRGMNWDADIYLTPPEMNPLQNFDKAQKFDFCAMVPLQVEACLADKDAREKLPNIKILIIGGAPSSADLIDRIIQSEINAYQTYGMTETVSHVALAKIEGIELVYRILPDVSIGTDHENRLWVEAPMAKEKRLQTNDLVQLIDMHSFKWIGRADFTINSGGIKIQAESLEAQLGKYINPIYGDVSFFVIGQRDQKLGEKVVLFVETSSKEEKKAQELLTELKGKLQKYHCPKNIYFLPEFVKTDSGKINRTKTSQICF</sequence>
<evidence type="ECO:0000313" key="5">
    <source>
        <dbReference type="EMBL" id="GGC36622.1"/>
    </source>
</evidence>
<evidence type="ECO:0000259" key="3">
    <source>
        <dbReference type="Pfam" id="PF00501"/>
    </source>
</evidence>
<dbReference type="RefSeq" id="WP_188441205.1">
    <property type="nucleotide sequence ID" value="NZ_BMFD01000004.1"/>
</dbReference>
<dbReference type="GO" id="GO:0016874">
    <property type="term" value="F:ligase activity"/>
    <property type="evidence" value="ECO:0007669"/>
    <property type="project" value="UniProtKB-KW"/>
</dbReference>
<feature type="domain" description="AMP-dependent synthetase/ligase" evidence="3">
    <location>
        <begin position="49"/>
        <end position="195"/>
    </location>
</feature>
<evidence type="ECO:0000313" key="6">
    <source>
        <dbReference type="Proteomes" id="UP000635885"/>
    </source>
</evidence>
<organism evidence="5 6">
    <name type="scientific">Belliella aquatica</name>
    <dbReference type="NCBI Taxonomy" id="1323734"/>
    <lineage>
        <taxon>Bacteria</taxon>
        <taxon>Pseudomonadati</taxon>
        <taxon>Bacteroidota</taxon>
        <taxon>Cytophagia</taxon>
        <taxon>Cytophagales</taxon>
        <taxon>Cyclobacteriaceae</taxon>
        <taxon>Belliella</taxon>
    </lineage>
</organism>
<reference evidence="6" key="1">
    <citation type="journal article" date="2019" name="Int. J. Syst. Evol. Microbiol.">
        <title>The Global Catalogue of Microorganisms (GCM) 10K type strain sequencing project: providing services to taxonomists for standard genome sequencing and annotation.</title>
        <authorList>
            <consortium name="The Broad Institute Genomics Platform"/>
            <consortium name="The Broad Institute Genome Sequencing Center for Infectious Disease"/>
            <person name="Wu L."/>
            <person name="Ma J."/>
        </authorList>
    </citation>
    <scope>NUCLEOTIDE SEQUENCE [LARGE SCALE GENOMIC DNA]</scope>
    <source>
        <strain evidence="6">CGMCC 1.12479</strain>
    </source>
</reference>
<dbReference type="InterPro" id="IPR042099">
    <property type="entry name" value="ANL_N_sf"/>
</dbReference>
<accession>A0ABQ1M9C1</accession>
<comment type="similarity">
    <text evidence="1">Belongs to the ATP-dependent AMP-binding enzyme family.</text>
</comment>
<dbReference type="Gene3D" id="3.40.50.12780">
    <property type="entry name" value="N-terminal domain of ligase-like"/>
    <property type="match status" value="1"/>
</dbReference>
<dbReference type="SUPFAM" id="SSF56801">
    <property type="entry name" value="Acetyl-CoA synthetase-like"/>
    <property type="match status" value="1"/>
</dbReference>
<keyword evidence="2 5" id="KW-0436">Ligase</keyword>
<dbReference type="PANTHER" id="PTHR43201">
    <property type="entry name" value="ACYL-COA SYNTHETASE"/>
    <property type="match status" value="1"/>
</dbReference>
<dbReference type="InterPro" id="IPR000873">
    <property type="entry name" value="AMP-dep_synth/lig_dom"/>
</dbReference>
<dbReference type="PANTHER" id="PTHR43201:SF5">
    <property type="entry name" value="MEDIUM-CHAIN ACYL-COA LIGASE ACSF2, MITOCHONDRIAL"/>
    <property type="match status" value="1"/>
</dbReference>
<evidence type="ECO:0000256" key="2">
    <source>
        <dbReference type="ARBA" id="ARBA00022598"/>
    </source>
</evidence>
<gene>
    <name evidence="5" type="primary">menE</name>
    <name evidence="5" type="ORF">GCM10010993_14350</name>
</gene>
<dbReference type="InterPro" id="IPR025110">
    <property type="entry name" value="AMP-bd_C"/>
</dbReference>
<dbReference type="Proteomes" id="UP000635885">
    <property type="component" value="Unassembled WGS sequence"/>
</dbReference>
<dbReference type="EMBL" id="BMFD01000004">
    <property type="protein sequence ID" value="GGC36622.1"/>
    <property type="molecule type" value="Genomic_DNA"/>
</dbReference>
<evidence type="ECO:0000259" key="4">
    <source>
        <dbReference type="Pfam" id="PF13193"/>
    </source>
</evidence>
<feature type="domain" description="AMP-binding enzyme C-terminal" evidence="4">
    <location>
        <begin position="287"/>
        <end position="347"/>
    </location>
</feature>